<dbReference type="Gene3D" id="1.10.287.130">
    <property type="match status" value="1"/>
</dbReference>
<dbReference type="Pfam" id="PF08447">
    <property type="entry name" value="PAS_3"/>
    <property type="match status" value="1"/>
</dbReference>
<dbReference type="SMART" id="SM00086">
    <property type="entry name" value="PAC"/>
    <property type="match status" value="1"/>
</dbReference>
<evidence type="ECO:0000256" key="2">
    <source>
        <dbReference type="ARBA" id="ARBA00012438"/>
    </source>
</evidence>
<proteinExistence type="predicted"/>
<evidence type="ECO:0000256" key="3">
    <source>
        <dbReference type="ARBA" id="ARBA00022553"/>
    </source>
</evidence>
<dbReference type="InterPro" id="IPR003661">
    <property type="entry name" value="HisK_dim/P_dom"/>
</dbReference>
<dbReference type="InterPro" id="IPR000014">
    <property type="entry name" value="PAS"/>
</dbReference>
<dbReference type="InterPro" id="IPR000700">
    <property type="entry name" value="PAS-assoc_C"/>
</dbReference>
<dbReference type="InterPro" id="IPR035965">
    <property type="entry name" value="PAS-like_dom_sf"/>
</dbReference>
<dbReference type="SUPFAM" id="SSF55785">
    <property type="entry name" value="PYP-like sensor domain (PAS domain)"/>
    <property type="match status" value="1"/>
</dbReference>
<keyword evidence="5 9" id="KW-0418">Kinase</keyword>
<protein>
    <recommendedName>
        <fullName evidence="2">histidine kinase</fullName>
        <ecNumber evidence="2">2.7.13.3</ecNumber>
    </recommendedName>
</protein>
<dbReference type="SUPFAM" id="SSF47384">
    <property type="entry name" value="Homodimeric domain of signal transducing histidine kinase"/>
    <property type="match status" value="1"/>
</dbReference>
<dbReference type="InterPro" id="IPR004358">
    <property type="entry name" value="Sig_transdc_His_kin-like_C"/>
</dbReference>
<dbReference type="PANTHER" id="PTHR43547:SF2">
    <property type="entry name" value="HYBRID SIGNAL TRANSDUCTION HISTIDINE KINASE C"/>
    <property type="match status" value="1"/>
</dbReference>
<sequence length="568" mass="63832">MVSDFSRYKFLNVISVSSDRIPLEQITTLLQPLQPNLELIWLENLTPAIARAADLLILLLNPEFALNLSRQLKTNPDTVELPLLYIDAVFLQNSTQTSSPSHPSWNETEAALAELVNGYLTLPLHPLTLQTTVRHLVQAGPPKSTLVASAEPCFSCTPTAHGVEEEPNNWLNLALDAAGMGSWDWDLRTGQILWSPFHEEIFGYEPGKPQRTYQDWYNRIHPDDRVLVEKAMATALAKQSLLEVEYRVRWPNGHIRWVNATGRYSYDRQGQAIRMVGMLTDITQRRYAEELLKKQAEELTRINQVKDEFLATLSHELRTPLHAILGWAQLLRHRQLDPEKVNQGLEAIERNARLQTNLVEDLLDISRIIQGKLRLIFALFELVPVIRAAIAAVMTTAAAKHIHLSLQIEPCAPKKSQSDYWVLGDSDRLQQILWNLLMNAIKFTPPAGQVEVKLSQFCSEPQPRGGENSRDNYFPTTYAKIQVSDTGIGIAPENLPFVFDRFYQGDSSSTRAYGGLGLGLALVRHLTELHGGSIEVDSKGEGLGSTFTLVLPLQPYPHLDPAELEKSP</sequence>
<dbReference type="Gene3D" id="3.30.565.10">
    <property type="entry name" value="Histidine kinase-like ATPase, C-terminal domain"/>
    <property type="match status" value="1"/>
</dbReference>
<dbReference type="PANTHER" id="PTHR43547">
    <property type="entry name" value="TWO-COMPONENT HISTIDINE KINASE"/>
    <property type="match status" value="1"/>
</dbReference>
<evidence type="ECO:0000256" key="4">
    <source>
        <dbReference type="ARBA" id="ARBA00022679"/>
    </source>
</evidence>
<dbReference type="FunFam" id="1.10.287.130:FF:000001">
    <property type="entry name" value="Two-component sensor histidine kinase"/>
    <property type="match status" value="1"/>
</dbReference>
<dbReference type="SMART" id="SM00387">
    <property type="entry name" value="HATPase_c"/>
    <property type="match status" value="1"/>
</dbReference>
<dbReference type="Pfam" id="PF00512">
    <property type="entry name" value="HisKA"/>
    <property type="match status" value="1"/>
</dbReference>
<dbReference type="Pfam" id="PF02518">
    <property type="entry name" value="HATPase_c"/>
    <property type="match status" value="1"/>
</dbReference>
<gene>
    <name evidence="9" type="ordered locus">Cyan7425_1892</name>
</gene>
<feature type="domain" description="Histidine kinase" evidence="7">
    <location>
        <begin position="312"/>
        <end position="555"/>
    </location>
</feature>
<dbReference type="PROSITE" id="PS50109">
    <property type="entry name" value="HIS_KIN"/>
    <property type="match status" value="1"/>
</dbReference>
<dbReference type="InterPro" id="IPR036890">
    <property type="entry name" value="HATPase_C_sf"/>
</dbReference>
<reference evidence="9" key="1">
    <citation type="submission" date="2009-01" db="EMBL/GenBank/DDBJ databases">
        <title>Complete sequence of chromosome Cyanothece sp. PCC 7425.</title>
        <authorList>
            <consortium name="US DOE Joint Genome Institute"/>
            <person name="Lucas S."/>
            <person name="Copeland A."/>
            <person name="Lapidus A."/>
            <person name="Glavina del Rio T."/>
            <person name="Dalin E."/>
            <person name="Tice H."/>
            <person name="Bruce D."/>
            <person name="Goodwin L."/>
            <person name="Pitluck S."/>
            <person name="Sims D."/>
            <person name="Meineke L."/>
            <person name="Brettin T."/>
            <person name="Detter J.C."/>
            <person name="Han C."/>
            <person name="Larimer F."/>
            <person name="Land M."/>
            <person name="Hauser L."/>
            <person name="Kyrpides N."/>
            <person name="Ovchinnikova G."/>
            <person name="Liberton M."/>
            <person name="Stoeckel J."/>
            <person name="Banerjee A."/>
            <person name="Singh A."/>
            <person name="Page L."/>
            <person name="Sato H."/>
            <person name="Zhao L."/>
            <person name="Sherman L."/>
            <person name="Pakrasi H."/>
            <person name="Richardson P."/>
        </authorList>
    </citation>
    <scope>NUCLEOTIDE SEQUENCE</scope>
    <source>
        <strain evidence="9">PCC 7425</strain>
    </source>
</reference>
<dbReference type="InterPro" id="IPR001610">
    <property type="entry name" value="PAC"/>
</dbReference>
<dbReference type="KEGG" id="cyn:Cyan7425_1892"/>
<evidence type="ECO:0000259" key="7">
    <source>
        <dbReference type="PROSITE" id="PS50109"/>
    </source>
</evidence>
<name>B8HSF3_CYAP4</name>
<dbReference type="eggNOG" id="COG2205">
    <property type="taxonomic scope" value="Bacteria"/>
</dbReference>
<dbReference type="PROSITE" id="PS50113">
    <property type="entry name" value="PAC"/>
    <property type="match status" value="1"/>
</dbReference>
<dbReference type="InterPro" id="IPR005467">
    <property type="entry name" value="His_kinase_dom"/>
</dbReference>
<keyword evidence="4 9" id="KW-0808">Transferase</keyword>
<dbReference type="EMBL" id="CP001344">
    <property type="protein sequence ID" value="ACL44259.1"/>
    <property type="molecule type" value="Genomic_DNA"/>
</dbReference>
<dbReference type="Gene3D" id="2.10.70.100">
    <property type="match status" value="1"/>
</dbReference>
<dbReference type="GO" id="GO:0000155">
    <property type="term" value="F:phosphorelay sensor kinase activity"/>
    <property type="evidence" value="ECO:0007669"/>
    <property type="project" value="InterPro"/>
</dbReference>
<dbReference type="SUPFAM" id="SSF55874">
    <property type="entry name" value="ATPase domain of HSP90 chaperone/DNA topoisomerase II/histidine kinase"/>
    <property type="match status" value="1"/>
</dbReference>
<dbReference type="SMART" id="SM00388">
    <property type="entry name" value="HisKA"/>
    <property type="match status" value="1"/>
</dbReference>
<feature type="domain" description="PAC" evidence="8">
    <location>
        <begin position="242"/>
        <end position="294"/>
    </location>
</feature>
<accession>B8HSF3</accession>
<dbReference type="NCBIfam" id="TIGR00229">
    <property type="entry name" value="sensory_box"/>
    <property type="match status" value="1"/>
</dbReference>
<dbReference type="PRINTS" id="PR00344">
    <property type="entry name" value="BCTRLSENSOR"/>
</dbReference>
<keyword evidence="6" id="KW-0902">Two-component regulatory system</keyword>
<evidence type="ECO:0000259" key="8">
    <source>
        <dbReference type="PROSITE" id="PS50113"/>
    </source>
</evidence>
<organism evidence="9">
    <name type="scientific">Cyanothece sp. (strain PCC 7425 / ATCC 29141)</name>
    <dbReference type="NCBI Taxonomy" id="395961"/>
    <lineage>
        <taxon>Bacteria</taxon>
        <taxon>Bacillati</taxon>
        <taxon>Cyanobacteriota</taxon>
        <taxon>Cyanophyceae</taxon>
        <taxon>Gomontiellales</taxon>
        <taxon>Cyanothecaceae</taxon>
        <taxon>Cyanothece</taxon>
    </lineage>
</organism>
<dbReference type="EC" id="2.7.13.3" evidence="2"/>
<dbReference type="SMART" id="SM00091">
    <property type="entry name" value="PAS"/>
    <property type="match status" value="1"/>
</dbReference>
<dbReference type="InterPro" id="IPR013655">
    <property type="entry name" value="PAS_fold_3"/>
</dbReference>
<evidence type="ECO:0000256" key="6">
    <source>
        <dbReference type="ARBA" id="ARBA00023012"/>
    </source>
</evidence>
<dbReference type="InterPro" id="IPR003594">
    <property type="entry name" value="HATPase_dom"/>
</dbReference>
<evidence type="ECO:0000313" key="9">
    <source>
        <dbReference type="EMBL" id="ACL44259.1"/>
    </source>
</evidence>
<dbReference type="Gene3D" id="3.30.450.20">
    <property type="entry name" value="PAS domain"/>
    <property type="match status" value="1"/>
</dbReference>
<dbReference type="OrthoDB" id="5555607at2"/>
<dbReference type="AlphaFoldDB" id="B8HSF3"/>
<dbReference type="HOGENOM" id="CLU_000445_114_72_3"/>
<keyword evidence="3" id="KW-0597">Phosphoprotein</keyword>
<dbReference type="InterPro" id="IPR036097">
    <property type="entry name" value="HisK_dim/P_sf"/>
</dbReference>
<evidence type="ECO:0000256" key="1">
    <source>
        <dbReference type="ARBA" id="ARBA00000085"/>
    </source>
</evidence>
<dbReference type="FunFam" id="3.30.565.10:FF:000030">
    <property type="entry name" value="Ethylene receptor 1"/>
    <property type="match status" value="1"/>
</dbReference>
<dbReference type="CDD" id="cd00130">
    <property type="entry name" value="PAS"/>
    <property type="match status" value="1"/>
</dbReference>
<dbReference type="CDD" id="cd00082">
    <property type="entry name" value="HisKA"/>
    <property type="match status" value="1"/>
</dbReference>
<dbReference type="STRING" id="395961.Cyan7425_1892"/>
<evidence type="ECO:0000256" key="5">
    <source>
        <dbReference type="ARBA" id="ARBA00022777"/>
    </source>
</evidence>
<comment type="catalytic activity">
    <reaction evidence="1">
        <text>ATP + protein L-histidine = ADP + protein N-phospho-L-histidine.</text>
        <dbReference type="EC" id="2.7.13.3"/>
    </reaction>
</comment>